<proteinExistence type="predicted"/>
<evidence type="ECO:0000256" key="2">
    <source>
        <dbReference type="ARBA" id="ARBA00022801"/>
    </source>
</evidence>
<accession>A0AAQ3H3I3</accession>
<dbReference type="GO" id="GO:0008408">
    <property type="term" value="F:3'-5' exonuclease activity"/>
    <property type="evidence" value="ECO:0007669"/>
    <property type="project" value="TreeGrafter"/>
</dbReference>
<protein>
    <submittedName>
        <fullName evidence="5">3'-5' exonuclease</fullName>
    </submittedName>
</protein>
<dbReference type="SUPFAM" id="SSF53098">
    <property type="entry name" value="Ribonuclease H-like"/>
    <property type="match status" value="1"/>
</dbReference>
<sequence length="199" mass="22197">MTSPIPKTPDNAPALRQNAIQQVANWLRKCNILDTETTGVKENAEIVSAAIIDQDGTVLFHSLIKPVNPITEITTAIHGITNEMVAEKPTWAEVHDEIARILNTAPLVVYNAQFDMRMMAQSAAKHGLPPIVVNTEVNCAMEAYAHFYGQWNEEHQSYRWQSLSMAMFQQDVDDDNIPHSALGDVNRTLALMRSMVKAD</sequence>
<dbReference type="PANTHER" id="PTHR30231:SF4">
    <property type="entry name" value="PROTEIN NEN2"/>
    <property type="match status" value="1"/>
</dbReference>
<dbReference type="GeneID" id="72529823"/>
<reference evidence="5" key="1">
    <citation type="submission" date="2022-10" db="EMBL/GenBank/DDBJ databases">
        <title>Complete genome of Ep21-8.</title>
        <authorList>
            <person name="Kang Y.-R."/>
            <person name="Kim D.-H."/>
        </authorList>
    </citation>
    <scope>NUCLEOTIDE SEQUENCE</scope>
    <source>
        <strain evidence="5">Ep21-8</strain>
    </source>
</reference>
<dbReference type="RefSeq" id="WP_012849881.1">
    <property type="nucleotide sequence ID" value="NC_013508.1"/>
</dbReference>
<evidence type="ECO:0000259" key="4">
    <source>
        <dbReference type="SMART" id="SM00479"/>
    </source>
</evidence>
<keyword evidence="1" id="KW-0540">Nuclease</keyword>
<dbReference type="CDD" id="cd06127">
    <property type="entry name" value="DEDDh"/>
    <property type="match status" value="1"/>
</dbReference>
<evidence type="ECO:0000313" key="6">
    <source>
        <dbReference type="Proteomes" id="UP001223683"/>
    </source>
</evidence>
<evidence type="ECO:0000256" key="3">
    <source>
        <dbReference type="ARBA" id="ARBA00022839"/>
    </source>
</evidence>
<feature type="domain" description="Exonuclease" evidence="4">
    <location>
        <begin position="29"/>
        <end position="199"/>
    </location>
</feature>
<gene>
    <name evidence="5" type="ORF">PWJ79_14640</name>
</gene>
<keyword evidence="2" id="KW-0378">Hydrolase</keyword>
<evidence type="ECO:0000256" key="1">
    <source>
        <dbReference type="ARBA" id="ARBA00022722"/>
    </source>
</evidence>
<name>A0AAQ3H3I3_EDWPI</name>
<dbReference type="PANTHER" id="PTHR30231">
    <property type="entry name" value="DNA POLYMERASE III SUBUNIT EPSILON"/>
    <property type="match status" value="1"/>
</dbReference>
<dbReference type="InterPro" id="IPR013520">
    <property type="entry name" value="Ribonucl_H"/>
</dbReference>
<dbReference type="AlphaFoldDB" id="A0AAQ3H3I3"/>
<dbReference type="InterPro" id="IPR036397">
    <property type="entry name" value="RNaseH_sf"/>
</dbReference>
<dbReference type="Gene3D" id="3.30.420.10">
    <property type="entry name" value="Ribonuclease H-like superfamily/Ribonuclease H"/>
    <property type="match status" value="1"/>
</dbReference>
<dbReference type="InterPro" id="IPR012337">
    <property type="entry name" value="RNaseH-like_sf"/>
</dbReference>
<keyword evidence="3 5" id="KW-0269">Exonuclease</keyword>
<dbReference type="Proteomes" id="UP001223683">
    <property type="component" value="Chromosome"/>
</dbReference>
<organism evidence="5 6">
    <name type="scientific">Edwardsiella piscicida</name>
    <dbReference type="NCBI Taxonomy" id="1263550"/>
    <lineage>
        <taxon>Bacteria</taxon>
        <taxon>Pseudomonadati</taxon>
        <taxon>Pseudomonadota</taxon>
        <taxon>Gammaproteobacteria</taxon>
        <taxon>Enterobacterales</taxon>
        <taxon>Hafniaceae</taxon>
        <taxon>Edwardsiella</taxon>
    </lineage>
</organism>
<dbReference type="EMBL" id="CP118390">
    <property type="protein sequence ID" value="WDU90636.1"/>
    <property type="molecule type" value="Genomic_DNA"/>
</dbReference>
<dbReference type="GO" id="GO:0006259">
    <property type="term" value="P:DNA metabolic process"/>
    <property type="evidence" value="ECO:0007669"/>
    <property type="project" value="UniProtKB-ARBA"/>
</dbReference>
<dbReference type="GO" id="GO:0003676">
    <property type="term" value="F:nucleic acid binding"/>
    <property type="evidence" value="ECO:0007669"/>
    <property type="project" value="InterPro"/>
</dbReference>
<evidence type="ECO:0000313" key="5">
    <source>
        <dbReference type="EMBL" id="WDU90636.1"/>
    </source>
</evidence>
<dbReference type="SMART" id="SM00479">
    <property type="entry name" value="EXOIII"/>
    <property type="match status" value="1"/>
</dbReference>
<dbReference type="Pfam" id="PF00929">
    <property type="entry name" value="RNase_T"/>
    <property type="match status" value="1"/>
</dbReference>